<dbReference type="PANTHER" id="PTHR11070">
    <property type="entry name" value="UVRD / RECB / PCRA DNA HELICASE FAMILY MEMBER"/>
    <property type="match status" value="1"/>
</dbReference>
<gene>
    <name evidence="7" type="ORF">E1757_16340</name>
</gene>
<sequence length="785" mass="90618">MGVTEQQWRLEQARVDEVTDKIEQRIQALELETGSVKTEVVSIRKHFWDDVTINLSTHEDKIESYWSLRQQAELLSERERSYRHAAEALSKMKRLVRSPYFGRIDFQEDGDRREERIYLGIATFLDEEQGSYLVYDWRAPISSLYYDYGPGAAAYVTPAGDIHGTVTLKRQYVIRDGHIRLMFDTGVTIGDELLQQVLSQSSDAQMRSIVATIQREQNRIIRNDHSRMLIVQGAAGSGKTSAALQRAAYLLYKHRETLKADQMVLFSPNPMFNSYVSTVLPELGEENMEQTTFQQYLEKRLGRQFQLEDPFSQMEYVLSGPEAAGPGYAARMEAVRYKASTAFLHAIQTYKQELEQAGMLFKPIRFRGRAVVSREKMMEKFYAYDSSVRLPNRIVLLRDWLLNEIDALEKTEWKQEWVEEQAELLEPEDYMRSYKQLRKGMKGKDDSFDDFDREKELICRSIVREELKPLRSKIRKLFFVDARKLYMQLFSDEKLFERLAGSDAVPAYWAEICRETLAKLERKELAYEDATPYLYLQELMLGFQTNTSVKHVMVDEIQDYSPFQLEFLKKLFPRAKMTALGDLNQAIYAHAPVLEDVGTIIELYGADQTELIRLTRSYRSTRQIVEFTRGMVPGGETIEPFNRDGAKPTVTVMPDREGLPAAVASRIASLRAEGCDSIAIICKTAAESAQVYDEFKEQFELSLITQYTPDFERGTMVIPAYLAKGVEFDAVIIYDAGKLRYSRENERKLFYTACTRAMHRLHLYAAGDVSPFIAEQHPDTYEFTG</sequence>
<dbReference type="GO" id="GO:0000725">
    <property type="term" value="P:recombinational repair"/>
    <property type="evidence" value="ECO:0007669"/>
    <property type="project" value="TreeGrafter"/>
</dbReference>
<name>A0A4R5KM33_9BACL</name>
<keyword evidence="8" id="KW-1185">Reference proteome</keyword>
<dbReference type="Proteomes" id="UP000295636">
    <property type="component" value="Unassembled WGS sequence"/>
</dbReference>
<proteinExistence type="predicted"/>
<dbReference type="InterPro" id="IPR014016">
    <property type="entry name" value="UvrD-like_ATP-bd"/>
</dbReference>
<dbReference type="EMBL" id="SMRT01000007">
    <property type="protein sequence ID" value="TDF96653.1"/>
    <property type="molecule type" value="Genomic_DNA"/>
</dbReference>
<feature type="binding site" evidence="5">
    <location>
        <begin position="233"/>
        <end position="240"/>
    </location>
    <ligand>
        <name>ATP</name>
        <dbReference type="ChEBI" id="CHEBI:30616"/>
    </ligand>
</feature>
<dbReference type="Pfam" id="PF00580">
    <property type="entry name" value="UvrD-helicase"/>
    <property type="match status" value="1"/>
</dbReference>
<dbReference type="OrthoDB" id="9787585at2"/>
<dbReference type="GO" id="GO:0016787">
    <property type="term" value="F:hydrolase activity"/>
    <property type="evidence" value="ECO:0007669"/>
    <property type="project" value="UniProtKB-UniRule"/>
</dbReference>
<dbReference type="InterPro" id="IPR048228">
    <property type="entry name" value="HelD_bacillota"/>
</dbReference>
<dbReference type="GO" id="GO:0043138">
    <property type="term" value="F:3'-5' DNA helicase activity"/>
    <property type="evidence" value="ECO:0007669"/>
    <property type="project" value="TreeGrafter"/>
</dbReference>
<dbReference type="GO" id="GO:0005524">
    <property type="term" value="F:ATP binding"/>
    <property type="evidence" value="ECO:0007669"/>
    <property type="project" value="UniProtKB-UniRule"/>
</dbReference>
<evidence type="ECO:0000256" key="1">
    <source>
        <dbReference type="ARBA" id="ARBA00022741"/>
    </source>
</evidence>
<dbReference type="GO" id="GO:0005829">
    <property type="term" value="C:cytosol"/>
    <property type="evidence" value="ECO:0007669"/>
    <property type="project" value="TreeGrafter"/>
</dbReference>
<evidence type="ECO:0000259" key="6">
    <source>
        <dbReference type="PROSITE" id="PS51198"/>
    </source>
</evidence>
<accession>A0A4R5KM33</accession>
<dbReference type="PANTHER" id="PTHR11070:SF17">
    <property type="entry name" value="DNA HELICASE IV"/>
    <property type="match status" value="1"/>
</dbReference>
<comment type="caution">
    <text evidence="7">The sequence shown here is derived from an EMBL/GenBank/DDBJ whole genome shotgun (WGS) entry which is preliminary data.</text>
</comment>
<evidence type="ECO:0000313" key="7">
    <source>
        <dbReference type="EMBL" id="TDF96653.1"/>
    </source>
</evidence>
<dbReference type="AlphaFoldDB" id="A0A4R5KM33"/>
<dbReference type="InterPro" id="IPR027785">
    <property type="entry name" value="UvrD-like_helicase_C"/>
</dbReference>
<dbReference type="RefSeq" id="WP_133229963.1">
    <property type="nucleotide sequence ID" value="NZ_SMRT01000007.1"/>
</dbReference>
<keyword evidence="2 5" id="KW-0378">Hydrolase</keyword>
<keyword evidence="3 5" id="KW-0347">Helicase</keyword>
<dbReference type="Gene3D" id="3.40.50.300">
    <property type="entry name" value="P-loop containing nucleotide triphosphate hydrolases"/>
    <property type="match status" value="3"/>
</dbReference>
<keyword evidence="4 5" id="KW-0067">ATP-binding</keyword>
<evidence type="ECO:0000256" key="4">
    <source>
        <dbReference type="ARBA" id="ARBA00022840"/>
    </source>
</evidence>
<evidence type="ECO:0000256" key="5">
    <source>
        <dbReference type="PROSITE-ProRule" id="PRU00560"/>
    </source>
</evidence>
<reference evidence="7 8" key="1">
    <citation type="submission" date="2019-03" db="EMBL/GenBank/DDBJ databases">
        <title>This is whole genome sequence of Paenibacillus sp MS74 strain.</title>
        <authorList>
            <person name="Trinh H.N."/>
        </authorList>
    </citation>
    <scope>NUCLEOTIDE SEQUENCE [LARGE SCALE GENOMIC DNA]</scope>
    <source>
        <strain evidence="7 8">MS74</strain>
    </source>
</reference>
<dbReference type="InterPro" id="IPR027417">
    <property type="entry name" value="P-loop_NTPase"/>
</dbReference>
<dbReference type="PROSITE" id="PS51198">
    <property type="entry name" value="UVRD_HELICASE_ATP_BIND"/>
    <property type="match status" value="1"/>
</dbReference>
<organism evidence="7 8">
    <name type="scientific">Paenibacillus piri</name>
    <dbReference type="NCBI Taxonomy" id="2547395"/>
    <lineage>
        <taxon>Bacteria</taxon>
        <taxon>Bacillati</taxon>
        <taxon>Bacillota</taxon>
        <taxon>Bacilli</taxon>
        <taxon>Bacillales</taxon>
        <taxon>Paenibacillaceae</taxon>
        <taxon>Paenibacillus</taxon>
    </lineage>
</organism>
<dbReference type="SUPFAM" id="SSF52540">
    <property type="entry name" value="P-loop containing nucleoside triphosphate hydrolases"/>
    <property type="match status" value="1"/>
</dbReference>
<dbReference type="NCBIfam" id="NF041464">
    <property type="entry name" value="HelD_BACSU"/>
    <property type="match status" value="1"/>
</dbReference>
<feature type="domain" description="UvrD-like helicase ATP-binding" evidence="6">
    <location>
        <begin position="212"/>
        <end position="621"/>
    </location>
</feature>
<evidence type="ECO:0000313" key="8">
    <source>
        <dbReference type="Proteomes" id="UP000295636"/>
    </source>
</evidence>
<protein>
    <submittedName>
        <fullName evidence="7">Helicase</fullName>
    </submittedName>
</protein>
<keyword evidence="1 5" id="KW-0547">Nucleotide-binding</keyword>
<dbReference type="GO" id="GO:0003677">
    <property type="term" value="F:DNA binding"/>
    <property type="evidence" value="ECO:0007669"/>
    <property type="project" value="InterPro"/>
</dbReference>
<dbReference type="Pfam" id="PF13538">
    <property type="entry name" value="UvrD_C_2"/>
    <property type="match status" value="1"/>
</dbReference>
<evidence type="ECO:0000256" key="2">
    <source>
        <dbReference type="ARBA" id="ARBA00022801"/>
    </source>
</evidence>
<evidence type="ECO:0000256" key="3">
    <source>
        <dbReference type="ARBA" id="ARBA00022806"/>
    </source>
</evidence>
<dbReference type="InterPro" id="IPR000212">
    <property type="entry name" value="DNA_helicase_UvrD/REP"/>
</dbReference>